<dbReference type="Proteomes" id="UP000663829">
    <property type="component" value="Unassembled WGS sequence"/>
</dbReference>
<organism evidence="1 3">
    <name type="scientific">Didymodactylos carnosus</name>
    <dbReference type="NCBI Taxonomy" id="1234261"/>
    <lineage>
        <taxon>Eukaryota</taxon>
        <taxon>Metazoa</taxon>
        <taxon>Spiralia</taxon>
        <taxon>Gnathifera</taxon>
        <taxon>Rotifera</taxon>
        <taxon>Eurotatoria</taxon>
        <taxon>Bdelloidea</taxon>
        <taxon>Philodinida</taxon>
        <taxon>Philodinidae</taxon>
        <taxon>Didymodactylos</taxon>
    </lineage>
</organism>
<dbReference type="OrthoDB" id="10058603at2759"/>
<accession>A0A814M2N4</accession>
<evidence type="ECO:0000313" key="3">
    <source>
        <dbReference type="Proteomes" id="UP000663829"/>
    </source>
</evidence>
<comment type="caution">
    <text evidence="1">The sequence shown here is derived from an EMBL/GenBank/DDBJ whole genome shotgun (WGS) entry which is preliminary data.</text>
</comment>
<evidence type="ECO:0000313" key="2">
    <source>
        <dbReference type="EMBL" id="CAF3839251.1"/>
    </source>
</evidence>
<dbReference type="AlphaFoldDB" id="A0A814M2N4"/>
<proteinExistence type="predicted"/>
<gene>
    <name evidence="1" type="ORF">GPM918_LOCUS17337</name>
    <name evidence="2" type="ORF">SRO942_LOCUS17336</name>
</gene>
<protein>
    <submittedName>
        <fullName evidence="1">Uncharacterized protein</fullName>
    </submittedName>
</protein>
<dbReference type="EMBL" id="CAJOBC010004746">
    <property type="protein sequence ID" value="CAF3839251.1"/>
    <property type="molecule type" value="Genomic_DNA"/>
</dbReference>
<reference evidence="1" key="1">
    <citation type="submission" date="2021-02" db="EMBL/GenBank/DDBJ databases">
        <authorList>
            <person name="Nowell W R."/>
        </authorList>
    </citation>
    <scope>NUCLEOTIDE SEQUENCE</scope>
</reference>
<evidence type="ECO:0000313" key="1">
    <source>
        <dbReference type="EMBL" id="CAF1072271.1"/>
    </source>
</evidence>
<keyword evidence="3" id="KW-1185">Reference proteome</keyword>
<name>A0A814M2N4_9BILA</name>
<dbReference type="Proteomes" id="UP000681722">
    <property type="component" value="Unassembled WGS sequence"/>
</dbReference>
<dbReference type="EMBL" id="CAJNOQ010004746">
    <property type="protein sequence ID" value="CAF1072271.1"/>
    <property type="molecule type" value="Genomic_DNA"/>
</dbReference>
<sequence length="96" mass="11154">METSLHIQKDESTLLLAENEDQFDLFIEITSTPKNSVRPIASTPLSTYMIDSLHMTTGTKTNMNKKCCRCSIVLHDKSKQNFFKRLLRHIRYLTFS</sequence>